<evidence type="ECO:0000313" key="2">
    <source>
        <dbReference type="EMBL" id="KAK8563375.1"/>
    </source>
</evidence>
<sequence length="289" mass="30818">MPAAPTDEAGSSNPATASSAPAEPRQTSPHSPPVVPAASHNTTSPAATPADLPASRESTPISPLGSTPEAHHPPPPAQSDEAVPLHILQLRNQLQRIESRKIQMQEETKVFQQSLINFLCYQFPAAATYFNAQPEATAAAHHSTNTQPIPSTNPSAKAGNTEEVHLSSDDENDIFDWQTPRGHPPASRPTQQQAAATSATHSPDPADVPILQSAPIPAQPTMETHHRRKGKTTAGHVLTRSDQSSPEEEATHQPAQKRRRRHIITSDSDDDCSAAVPTSSADASLSFTF</sequence>
<organism evidence="2 3">
    <name type="scientific">Hibiscus sabdariffa</name>
    <name type="common">roselle</name>
    <dbReference type="NCBI Taxonomy" id="183260"/>
    <lineage>
        <taxon>Eukaryota</taxon>
        <taxon>Viridiplantae</taxon>
        <taxon>Streptophyta</taxon>
        <taxon>Embryophyta</taxon>
        <taxon>Tracheophyta</taxon>
        <taxon>Spermatophyta</taxon>
        <taxon>Magnoliopsida</taxon>
        <taxon>eudicotyledons</taxon>
        <taxon>Gunneridae</taxon>
        <taxon>Pentapetalae</taxon>
        <taxon>rosids</taxon>
        <taxon>malvids</taxon>
        <taxon>Malvales</taxon>
        <taxon>Malvaceae</taxon>
        <taxon>Malvoideae</taxon>
        <taxon>Hibiscus</taxon>
    </lineage>
</organism>
<name>A0ABR2END7_9ROSI</name>
<dbReference type="Proteomes" id="UP001472677">
    <property type="component" value="Unassembled WGS sequence"/>
</dbReference>
<protein>
    <submittedName>
        <fullName evidence="2">Uncharacterized protein</fullName>
    </submittedName>
</protein>
<proteinExistence type="predicted"/>
<feature type="compositionally biased region" description="Polar residues" evidence="1">
    <location>
        <begin position="142"/>
        <end position="155"/>
    </location>
</feature>
<feature type="region of interest" description="Disordered" evidence="1">
    <location>
        <begin position="1"/>
        <end position="80"/>
    </location>
</feature>
<feature type="compositionally biased region" description="Low complexity" evidence="1">
    <location>
        <begin position="188"/>
        <end position="203"/>
    </location>
</feature>
<gene>
    <name evidence="2" type="ORF">V6N12_035523</name>
</gene>
<dbReference type="EMBL" id="JBBPBM010000011">
    <property type="protein sequence ID" value="KAK8563375.1"/>
    <property type="molecule type" value="Genomic_DNA"/>
</dbReference>
<reference evidence="2 3" key="1">
    <citation type="journal article" date="2024" name="G3 (Bethesda)">
        <title>Genome assembly of Hibiscus sabdariffa L. provides insights into metabolisms of medicinal natural products.</title>
        <authorList>
            <person name="Kim T."/>
        </authorList>
    </citation>
    <scope>NUCLEOTIDE SEQUENCE [LARGE SCALE GENOMIC DNA]</scope>
    <source>
        <strain evidence="2">TK-2024</strain>
        <tissue evidence="2">Old leaves</tissue>
    </source>
</reference>
<accession>A0ABR2END7</accession>
<feature type="region of interest" description="Disordered" evidence="1">
    <location>
        <begin position="139"/>
        <end position="289"/>
    </location>
</feature>
<feature type="compositionally biased region" description="Low complexity" evidence="1">
    <location>
        <begin position="9"/>
        <end position="24"/>
    </location>
</feature>
<evidence type="ECO:0000256" key="1">
    <source>
        <dbReference type="SAM" id="MobiDB-lite"/>
    </source>
</evidence>
<feature type="compositionally biased region" description="Polar residues" evidence="1">
    <location>
        <begin position="56"/>
        <end position="65"/>
    </location>
</feature>
<comment type="caution">
    <text evidence="2">The sequence shown here is derived from an EMBL/GenBank/DDBJ whole genome shotgun (WGS) entry which is preliminary data.</text>
</comment>
<feature type="compositionally biased region" description="Polar residues" evidence="1">
    <location>
        <begin position="276"/>
        <end position="289"/>
    </location>
</feature>
<evidence type="ECO:0000313" key="3">
    <source>
        <dbReference type="Proteomes" id="UP001472677"/>
    </source>
</evidence>
<keyword evidence="3" id="KW-1185">Reference proteome</keyword>